<comment type="subunit">
    <text evidence="11">Monomer. Forms a complex with RARG and the SRA1 RNA in the nucleus.</text>
</comment>
<dbReference type="Gene3D" id="3.30.70.660">
    <property type="entry name" value="Pseudouridine synthase I, catalytic domain, C-terminal subdomain"/>
    <property type="match status" value="1"/>
</dbReference>
<reference evidence="21" key="1">
    <citation type="submission" date="2014-05" db="EMBL/GenBank/DDBJ databases">
        <authorList>
            <person name="Chronopoulou M."/>
        </authorList>
    </citation>
    <scope>NUCLEOTIDE SEQUENCE</scope>
    <source>
        <tissue evidence="21">Whole organism</tissue>
    </source>
</reference>
<feature type="active site" description="Nucleophile" evidence="18">
    <location>
        <position position="86"/>
    </location>
</feature>
<evidence type="ECO:0000256" key="17">
    <source>
        <dbReference type="ARBA" id="ARBA00081344"/>
    </source>
</evidence>
<dbReference type="SUPFAM" id="SSF55120">
    <property type="entry name" value="Pseudouridine synthase"/>
    <property type="match status" value="1"/>
</dbReference>
<dbReference type="Pfam" id="PF01416">
    <property type="entry name" value="PseudoU_synth_1"/>
    <property type="match status" value="1"/>
</dbReference>
<name>A0A0K2UKF3_LEPSM</name>
<evidence type="ECO:0000256" key="14">
    <source>
        <dbReference type="ARBA" id="ARBA00075153"/>
    </source>
</evidence>
<evidence type="ECO:0000256" key="7">
    <source>
        <dbReference type="ARBA" id="ARBA00023242"/>
    </source>
</evidence>
<dbReference type="AlphaFoldDB" id="A0A0K2UKF3"/>
<dbReference type="InterPro" id="IPR020095">
    <property type="entry name" value="PsdUridine_synth_TruA_C"/>
</dbReference>
<comment type="catalytic activity">
    <reaction evidence="9">
        <text>uridine(38/39/40) in tRNA = pseudouridine(38/39/40) in tRNA</text>
        <dbReference type="Rhea" id="RHEA:22376"/>
        <dbReference type="Rhea" id="RHEA-COMP:10085"/>
        <dbReference type="Rhea" id="RHEA-COMP:10087"/>
        <dbReference type="ChEBI" id="CHEBI:65314"/>
        <dbReference type="ChEBI" id="CHEBI:65315"/>
        <dbReference type="EC" id="5.4.99.12"/>
    </reaction>
</comment>
<organism evidence="21">
    <name type="scientific">Lepeophtheirus salmonis</name>
    <name type="common">Salmon louse</name>
    <name type="synonym">Caligus salmonis</name>
    <dbReference type="NCBI Taxonomy" id="72036"/>
    <lineage>
        <taxon>Eukaryota</taxon>
        <taxon>Metazoa</taxon>
        <taxon>Ecdysozoa</taxon>
        <taxon>Arthropoda</taxon>
        <taxon>Crustacea</taxon>
        <taxon>Multicrustacea</taxon>
        <taxon>Hexanauplia</taxon>
        <taxon>Copepoda</taxon>
        <taxon>Siphonostomatoida</taxon>
        <taxon>Caligidae</taxon>
        <taxon>Lepeophtheirus</taxon>
    </lineage>
</organism>
<evidence type="ECO:0000256" key="13">
    <source>
        <dbReference type="ARBA" id="ARBA00068582"/>
    </source>
</evidence>
<evidence type="ECO:0000256" key="3">
    <source>
        <dbReference type="ARBA" id="ARBA00009375"/>
    </source>
</evidence>
<dbReference type="PANTHER" id="PTHR11142">
    <property type="entry name" value="PSEUDOURIDYLATE SYNTHASE"/>
    <property type="match status" value="1"/>
</dbReference>
<comment type="catalytic activity">
    <reaction evidence="1">
        <text>a uridine in mRNA = a pseudouridine in mRNA</text>
        <dbReference type="Rhea" id="RHEA:56644"/>
        <dbReference type="Rhea" id="RHEA-COMP:14658"/>
        <dbReference type="Rhea" id="RHEA-COMP:14659"/>
        <dbReference type="ChEBI" id="CHEBI:65314"/>
        <dbReference type="ChEBI" id="CHEBI:65315"/>
    </reaction>
</comment>
<evidence type="ECO:0000256" key="18">
    <source>
        <dbReference type="PIRSR" id="PIRSR641708-1"/>
    </source>
</evidence>
<dbReference type="InterPro" id="IPR020103">
    <property type="entry name" value="PsdUridine_synth_cat_dom_sf"/>
</dbReference>
<evidence type="ECO:0000256" key="11">
    <source>
        <dbReference type="ARBA" id="ARBA00064589"/>
    </source>
</evidence>
<accession>A0A0K2UKF3</accession>
<evidence type="ECO:0000256" key="1">
    <source>
        <dbReference type="ARBA" id="ARBA00001166"/>
    </source>
</evidence>
<keyword evidence="5" id="KW-0819">tRNA processing</keyword>
<evidence type="ECO:0000256" key="9">
    <source>
        <dbReference type="ARBA" id="ARBA00052184"/>
    </source>
</evidence>
<evidence type="ECO:0000256" key="19">
    <source>
        <dbReference type="PIRSR" id="PIRSR641708-2"/>
    </source>
</evidence>
<proteinExistence type="inferred from homology"/>
<feature type="domain" description="Pseudouridine synthase I TruA alpha/beta" evidence="20">
    <location>
        <begin position="176"/>
        <end position="280"/>
    </location>
</feature>
<dbReference type="GO" id="GO:0031119">
    <property type="term" value="P:tRNA pseudouridine synthesis"/>
    <property type="evidence" value="ECO:0007669"/>
    <property type="project" value="InterPro"/>
</dbReference>
<protein>
    <recommendedName>
        <fullName evidence="13">Pseudouridylate synthase 1 homolog</fullName>
        <ecNumber evidence="12">5.4.99.12</ecNumber>
    </recommendedName>
    <alternativeName>
        <fullName evidence="14">tRNA pseudouridine synthase 1</fullName>
    </alternativeName>
    <alternativeName>
        <fullName evidence="17">tRNA pseudouridine(38-40) synthase</fullName>
    </alternativeName>
    <alternativeName>
        <fullName evidence="15">tRNA pseudouridylate synthase I</fullName>
    </alternativeName>
    <alternativeName>
        <fullName evidence="16">tRNA-uridine isomerase I</fullName>
    </alternativeName>
</protein>
<evidence type="ECO:0000256" key="8">
    <source>
        <dbReference type="ARBA" id="ARBA00036943"/>
    </source>
</evidence>
<evidence type="ECO:0000256" key="16">
    <source>
        <dbReference type="ARBA" id="ARBA00080849"/>
    </source>
</evidence>
<comment type="subcellular location">
    <subcellularLocation>
        <location evidence="2">Nucleus</location>
    </subcellularLocation>
</comment>
<evidence type="ECO:0000259" key="20">
    <source>
        <dbReference type="Pfam" id="PF01416"/>
    </source>
</evidence>
<dbReference type="GO" id="GO:0006397">
    <property type="term" value="P:mRNA processing"/>
    <property type="evidence" value="ECO:0007669"/>
    <property type="project" value="UniProtKB-KW"/>
</dbReference>
<dbReference type="GO" id="GO:0005634">
    <property type="term" value="C:nucleus"/>
    <property type="evidence" value="ECO:0007669"/>
    <property type="project" value="UniProtKB-SubCell"/>
</dbReference>
<dbReference type="GO" id="GO:0160147">
    <property type="term" value="F:tRNA pseudouridine(38-40) synthase activity"/>
    <property type="evidence" value="ECO:0007669"/>
    <property type="project" value="UniProtKB-EC"/>
</dbReference>
<evidence type="ECO:0000256" key="15">
    <source>
        <dbReference type="ARBA" id="ARBA00079087"/>
    </source>
</evidence>
<evidence type="ECO:0000313" key="21">
    <source>
        <dbReference type="EMBL" id="CDW38191.1"/>
    </source>
</evidence>
<dbReference type="EC" id="5.4.99.12" evidence="12"/>
<evidence type="ECO:0000256" key="5">
    <source>
        <dbReference type="ARBA" id="ARBA00022694"/>
    </source>
</evidence>
<dbReference type="FunFam" id="3.30.70.580:FF:000002">
    <property type="entry name" value="tRNA pseudouridine synthase"/>
    <property type="match status" value="1"/>
</dbReference>
<evidence type="ECO:0000256" key="4">
    <source>
        <dbReference type="ARBA" id="ARBA00022664"/>
    </source>
</evidence>
<keyword evidence="7" id="KW-0539">Nucleus</keyword>
<dbReference type="Gene3D" id="3.30.70.580">
    <property type="entry name" value="Pseudouridine synthase I, catalytic domain, N-terminal subdomain"/>
    <property type="match status" value="1"/>
</dbReference>
<comment type="similarity">
    <text evidence="3">Belongs to the tRNA pseudouridine synthase TruA family.</text>
</comment>
<dbReference type="OrthoDB" id="10256309at2759"/>
<evidence type="ECO:0000256" key="6">
    <source>
        <dbReference type="ARBA" id="ARBA00023235"/>
    </source>
</evidence>
<dbReference type="FunFam" id="3.30.70.660:FF:000002">
    <property type="entry name" value="tRNA pseudouridine synthase"/>
    <property type="match status" value="1"/>
</dbReference>
<dbReference type="CDD" id="cd02568">
    <property type="entry name" value="PseudoU_synth_PUS1_PUS2"/>
    <property type="match status" value="1"/>
</dbReference>
<feature type="binding site" evidence="19">
    <location>
        <position position="141"/>
    </location>
    <ligand>
        <name>substrate</name>
    </ligand>
</feature>
<evidence type="ECO:0000256" key="2">
    <source>
        <dbReference type="ARBA" id="ARBA00004123"/>
    </source>
</evidence>
<comment type="catalytic activity">
    <reaction evidence="8">
        <text>a uridine in tRNA = a pseudouridine in tRNA</text>
        <dbReference type="Rhea" id="RHEA:54572"/>
        <dbReference type="Rhea" id="RHEA-COMP:13339"/>
        <dbReference type="Rhea" id="RHEA-COMP:13934"/>
        <dbReference type="ChEBI" id="CHEBI:65314"/>
        <dbReference type="ChEBI" id="CHEBI:65315"/>
    </reaction>
</comment>
<evidence type="ECO:0000256" key="12">
    <source>
        <dbReference type="ARBA" id="ARBA00066509"/>
    </source>
</evidence>
<dbReference type="NCBIfam" id="TIGR00071">
    <property type="entry name" value="hisT_truA"/>
    <property type="match status" value="1"/>
</dbReference>
<dbReference type="GO" id="GO:0003723">
    <property type="term" value="F:RNA binding"/>
    <property type="evidence" value="ECO:0007669"/>
    <property type="project" value="InterPro"/>
</dbReference>
<keyword evidence="4" id="KW-0507">mRNA processing</keyword>
<comment type="function">
    <text evidence="10">Pseudouridylate synthase that catalyzes pseudouridylation of tRNAs and mRNAs. Acts on positions 27/28 in the anticodon stem and also positions 34 and 36 in the anticodon of an intron containing tRNA. Also catalyzes pseudouridylation of mRNAs: mediates pseudouridylation of mRNAs with the consensus sequence 5'-UGUAG-3'. Acts as a regulator of pre-mRNA splicing by mediating pseudouridylation of pre-mRNAs at locations associated with alternatively spliced regions. Pseudouridylation of pre-mRNAs near splice sites directly regulates mRNA splicing and mRNA 3'-end processing. Involved in regulation of nuclear receptor activity through pseudouridylation of SRA1 mRNA.</text>
</comment>
<evidence type="ECO:0000256" key="10">
    <source>
        <dbReference type="ARBA" id="ARBA00053709"/>
    </source>
</evidence>
<dbReference type="InterPro" id="IPR020094">
    <property type="entry name" value="TruA/RsuA/RluB/E/F_N"/>
</dbReference>
<dbReference type="InterPro" id="IPR020097">
    <property type="entry name" value="PsdUridine_synth_TruA_a/b_dom"/>
</dbReference>
<dbReference type="GO" id="GO:1990481">
    <property type="term" value="P:mRNA pseudouridine synthesis"/>
    <property type="evidence" value="ECO:0007669"/>
    <property type="project" value="TreeGrafter"/>
</dbReference>
<sequence>MFRSVGILRKMSTMESGRPDWPWKKAKKVAMMLSFSGKKYLGMQRNQGCSTVEEELLKALRDSGAIPPEWYDNASKSFFQRASRTDKGVSAAKMVVSLKMLNEDGTRDKINAKLPSDIRVQDVKRVTKNFNSKNSCDARTYLYMLPTLAFAPIDSISDESYHITSDVKIKVNATLKLFEGSHYFHNYTSGKLPMEPSSLRFITDFEMQEPFERDGIEFAIIKVKGQSFMLNQIRKMIGMVIAVVKGYASEPVIEESWGVQRIDIPRAPGLGLLLEEVHYERYNYKFGKDGLHDDLKWESVKDEVEKFKEDFIFSEIVDTEREEKSMITWMGNLLLHKFEPRHFEKDMKQFTPIEKAKALLKYDKKESNEKEIDDDS</sequence>
<dbReference type="InterPro" id="IPR001406">
    <property type="entry name" value="PsdUridine_synth_TruA"/>
</dbReference>
<dbReference type="EMBL" id="HACA01020830">
    <property type="protein sequence ID" value="CDW38191.1"/>
    <property type="molecule type" value="Transcribed_RNA"/>
</dbReference>
<keyword evidence="6" id="KW-0413">Isomerase</keyword>
<dbReference type="InterPro" id="IPR041708">
    <property type="entry name" value="PUS1/PUS2-like"/>
</dbReference>
<dbReference type="PANTHER" id="PTHR11142:SF4">
    <property type="entry name" value="PSEUDOURIDYLATE SYNTHASE 1 HOMOLOG"/>
    <property type="match status" value="1"/>
</dbReference>